<proteinExistence type="inferred from homology"/>
<keyword evidence="9" id="KW-1185">Reference proteome</keyword>
<evidence type="ECO:0000256" key="2">
    <source>
        <dbReference type="ARBA" id="ARBA00010493"/>
    </source>
</evidence>
<keyword evidence="4" id="KW-0963">Cytoplasm</keyword>
<evidence type="ECO:0000256" key="3">
    <source>
        <dbReference type="ARBA" id="ARBA00019012"/>
    </source>
</evidence>
<dbReference type="KEGG" id="kak:Kalk_04425"/>
<dbReference type="InterPro" id="IPR043129">
    <property type="entry name" value="ATPase_NBD"/>
</dbReference>
<evidence type="ECO:0000259" key="7">
    <source>
        <dbReference type="Pfam" id="PF00814"/>
    </source>
</evidence>
<accession>A0A2K9LH60</accession>
<dbReference type="GO" id="GO:0005829">
    <property type="term" value="C:cytosol"/>
    <property type="evidence" value="ECO:0007669"/>
    <property type="project" value="TreeGrafter"/>
</dbReference>
<organism evidence="8 9">
    <name type="scientific">Ketobacter alkanivorans</name>
    <dbReference type="NCBI Taxonomy" id="1917421"/>
    <lineage>
        <taxon>Bacteria</taxon>
        <taxon>Pseudomonadati</taxon>
        <taxon>Pseudomonadota</taxon>
        <taxon>Gammaproteobacteria</taxon>
        <taxon>Pseudomonadales</taxon>
        <taxon>Ketobacteraceae</taxon>
        <taxon>Ketobacter</taxon>
    </lineage>
</organism>
<evidence type="ECO:0000256" key="6">
    <source>
        <dbReference type="ARBA" id="ARBA00032446"/>
    </source>
</evidence>
<dbReference type="PANTHER" id="PTHR11735:SF11">
    <property type="entry name" value="TRNA THREONYLCARBAMOYLADENOSINE BIOSYNTHESIS PROTEIN TSAB"/>
    <property type="match status" value="1"/>
</dbReference>
<keyword evidence="8" id="KW-0808">Transferase</keyword>
<dbReference type="NCBIfam" id="TIGR03725">
    <property type="entry name" value="T6A_YeaZ"/>
    <property type="match status" value="1"/>
</dbReference>
<comment type="subcellular location">
    <subcellularLocation>
        <location evidence="1">Cytoplasm</location>
    </subcellularLocation>
</comment>
<dbReference type="OrthoDB" id="9809995at2"/>
<dbReference type="FunFam" id="3.30.420.40:FF:000097">
    <property type="entry name" value="tRNA threonylcarbamoyladenosine biosynthesis protein TsaB"/>
    <property type="match status" value="1"/>
</dbReference>
<protein>
    <recommendedName>
        <fullName evidence="3">tRNA threonylcarbamoyladenosine biosynthesis protein TsaB</fullName>
    </recommendedName>
    <alternativeName>
        <fullName evidence="6">t(6)A37 threonylcarbamoyladenosine biosynthesis protein TsaB</fullName>
    </alternativeName>
</protein>
<feature type="domain" description="Gcp-like" evidence="7">
    <location>
        <begin position="34"/>
        <end position="153"/>
    </location>
</feature>
<reference evidence="9" key="1">
    <citation type="submission" date="2017-08" db="EMBL/GenBank/DDBJ databases">
        <title>Direct submision.</title>
        <authorList>
            <person name="Kim S.-J."/>
            <person name="Rhee S.-K."/>
        </authorList>
    </citation>
    <scope>NUCLEOTIDE SEQUENCE [LARGE SCALE GENOMIC DNA]</scope>
    <source>
        <strain evidence="9">GI5</strain>
    </source>
</reference>
<dbReference type="EMBL" id="CP022684">
    <property type="protein sequence ID" value="AUM11708.1"/>
    <property type="molecule type" value="Genomic_DNA"/>
</dbReference>
<evidence type="ECO:0000313" key="8">
    <source>
        <dbReference type="EMBL" id="AUM11708.1"/>
    </source>
</evidence>
<dbReference type="CDD" id="cd24032">
    <property type="entry name" value="ASKHA_NBD_TsaB"/>
    <property type="match status" value="1"/>
</dbReference>
<dbReference type="InterPro" id="IPR000905">
    <property type="entry name" value="Gcp-like_dom"/>
</dbReference>
<evidence type="ECO:0000256" key="5">
    <source>
        <dbReference type="ARBA" id="ARBA00022694"/>
    </source>
</evidence>
<gene>
    <name evidence="8" type="primary">tsaB</name>
    <name evidence="8" type="ORF">Kalk_04425</name>
</gene>
<dbReference type="RefSeq" id="WP_101893048.1">
    <property type="nucleotide sequence ID" value="NZ_CP022684.1"/>
</dbReference>
<dbReference type="GO" id="GO:0016740">
    <property type="term" value="F:transferase activity"/>
    <property type="evidence" value="ECO:0007669"/>
    <property type="project" value="UniProtKB-KW"/>
</dbReference>
<dbReference type="AlphaFoldDB" id="A0A2K9LH60"/>
<dbReference type="InterPro" id="IPR022496">
    <property type="entry name" value="T6A_TsaB"/>
</dbReference>
<evidence type="ECO:0000256" key="4">
    <source>
        <dbReference type="ARBA" id="ARBA00022490"/>
    </source>
</evidence>
<dbReference type="Pfam" id="PF00814">
    <property type="entry name" value="TsaD"/>
    <property type="match status" value="1"/>
</dbReference>
<dbReference type="SUPFAM" id="SSF53067">
    <property type="entry name" value="Actin-like ATPase domain"/>
    <property type="match status" value="2"/>
</dbReference>
<name>A0A2K9LH60_9GAMM</name>
<evidence type="ECO:0000313" key="9">
    <source>
        <dbReference type="Proteomes" id="UP000235116"/>
    </source>
</evidence>
<keyword evidence="5" id="KW-0819">tRNA processing</keyword>
<dbReference type="GO" id="GO:0002949">
    <property type="term" value="P:tRNA threonylcarbamoyladenosine modification"/>
    <property type="evidence" value="ECO:0007669"/>
    <property type="project" value="InterPro"/>
</dbReference>
<dbReference type="Proteomes" id="UP000235116">
    <property type="component" value="Chromosome"/>
</dbReference>
<comment type="similarity">
    <text evidence="2">Belongs to the KAE1 / TsaD family. TsaB subfamily.</text>
</comment>
<sequence length="233" mass="24393">MTAKILAIDTSSEACSVALSTGAGDLFRHTDEPRKHAELVLPMVDALLAEAGVALSDLDAIAFGRGPGAFTGLRIAAGMVQGLAFGAGLPVVSVSSLAVLAHRTWREMGWTQCHAAFDARMGEVYWGSYRISGAGSVELVGRECVCKPEEVASHGAIQAESSWNGAGSGWCYQKLLELGTGPLQHCQPSLLPHGLDLLALAQTGFAAGELIPAEQVVPVYLRNNVAVKSTKHS</sequence>
<dbReference type="Gene3D" id="3.30.420.40">
    <property type="match status" value="2"/>
</dbReference>
<dbReference type="PANTHER" id="PTHR11735">
    <property type="entry name" value="TRNA N6-ADENOSINE THREONYLCARBAMOYLTRANSFERASE"/>
    <property type="match status" value="1"/>
</dbReference>
<evidence type="ECO:0000256" key="1">
    <source>
        <dbReference type="ARBA" id="ARBA00004496"/>
    </source>
</evidence>